<gene>
    <name evidence="1" type="ORF">SINC0208_LOCUS4060</name>
</gene>
<protein>
    <submittedName>
        <fullName evidence="1">Uncharacterized protein</fullName>
    </submittedName>
</protein>
<proteinExistence type="predicted"/>
<organism evidence="1">
    <name type="scientific">Strombidium inclinatum</name>
    <dbReference type="NCBI Taxonomy" id="197538"/>
    <lineage>
        <taxon>Eukaryota</taxon>
        <taxon>Sar</taxon>
        <taxon>Alveolata</taxon>
        <taxon>Ciliophora</taxon>
        <taxon>Intramacronucleata</taxon>
        <taxon>Spirotrichea</taxon>
        <taxon>Oligotrichia</taxon>
        <taxon>Strombidiidae</taxon>
        <taxon>Strombidium</taxon>
    </lineage>
</organism>
<reference evidence="1" key="1">
    <citation type="submission" date="2021-01" db="EMBL/GenBank/DDBJ databases">
        <authorList>
            <person name="Corre E."/>
            <person name="Pelletier E."/>
            <person name="Niang G."/>
            <person name="Scheremetjew M."/>
            <person name="Finn R."/>
            <person name="Kale V."/>
            <person name="Holt S."/>
            <person name="Cochrane G."/>
            <person name="Meng A."/>
            <person name="Brown T."/>
            <person name="Cohen L."/>
        </authorList>
    </citation>
    <scope>NUCLEOTIDE SEQUENCE</scope>
    <source>
        <strain evidence="1">S3</strain>
    </source>
</reference>
<sequence length="134" mass="15259">MDLIEDSERDLLLLDPAFELVDLQVQLFDDLVLVLKNLLLALLLSCQLHGAPSYLLAQFHVLLLHELGEVAGWLLEEVTRGLLREITRRLLAEVTRRRLLLAEGACLLLEIVVLGMSRETPEILRNIIVFLQEL</sequence>
<evidence type="ECO:0000313" key="1">
    <source>
        <dbReference type="EMBL" id="CAE0323475.1"/>
    </source>
</evidence>
<dbReference type="EMBL" id="HBIH01009962">
    <property type="protein sequence ID" value="CAE0323475.1"/>
    <property type="molecule type" value="Transcribed_RNA"/>
</dbReference>
<name>A0A7S3IH66_9SPIT</name>
<accession>A0A7S3IH66</accession>
<dbReference type="AlphaFoldDB" id="A0A7S3IH66"/>